<reference evidence="2" key="1">
    <citation type="submission" date="2016-01" db="EMBL/GenBank/DDBJ databases">
        <authorList>
            <person name="Peeters Charlotte."/>
        </authorList>
    </citation>
    <scope>NUCLEOTIDE SEQUENCE [LARGE SCALE GENOMIC DNA]</scope>
</reference>
<name>A0A158AAD8_9BURK</name>
<accession>A0A158AAD8</accession>
<dbReference type="Proteomes" id="UP000054624">
    <property type="component" value="Unassembled WGS sequence"/>
</dbReference>
<keyword evidence="2" id="KW-1185">Reference proteome</keyword>
<sequence length="222" mass="24863">MELSKKRSLVLTKLSSMLEAQGWIFFKTKSTFRKGSGDWVWECALNSIVRSGHVAFETKFFLSNRKVVSISKKICRNVVCPDVLLGGNVLAISDALGYELPGVGAEKILLPSDSAEIFCGEWFRMFEDIGVPFWSKFDSYLSMSEVFNCPPFDKLVPLVLSGANRVLRGPVIAYCAGATLSEMRELFRNHERLLGAIKMNGIQDDFAETERTLMALMVDKNN</sequence>
<dbReference type="AlphaFoldDB" id="A0A158AAD8"/>
<organism evidence="1 2">
    <name type="scientific">Caballeronia temeraria</name>
    <dbReference type="NCBI Taxonomy" id="1777137"/>
    <lineage>
        <taxon>Bacteria</taxon>
        <taxon>Pseudomonadati</taxon>
        <taxon>Pseudomonadota</taxon>
        <taxon>Betaproteobacteria</taxon>
        <taxon>Burkholderiales</taxon>
        <taxon>Burkholderiaceae</taxon>
        <taxon>Caballeronia</taxon>
    </lineage>
</organism>
<evidence type="ECO:0000313" key="1">
    <source>
        <dbReference type="EMBL" id="SAK54655.1"/>
    </source>
</evidence>
<evidence type="ECO:0000313" key="2">
    <source>
        <dbReference type="Proteomes" id="UP000054624"/>
    </source>
</evidence>
<dbReference type="RefSeq" id="WP_157696088.1">
    <property type="nucleotide sequence ID" value="NZ_FCOI02000005.1"/>
</dbReference>
<protein>
    <submittedName>
        <fullName evidence="1">Uncharacterized protein</fullName>
    </submittedName>
</protein>
<proteinExistence type="predicted"/>
<gene>
    <name evidence="1" type="ORF">AWB76_02040</name>
</gene>
<dbReference type="EMBL" id="FCOI02000005">
    <property type="protein sequence ID" value="SAK54655.1"/>
    <property type="molecule type" value="Genomic_DNA"/>
</dbReference>